<evidence type="ECO:0000313" key="2">
    <source>
        <dbReference type="Proteomes" id="UP000050349"/>
    </source>
</evidence>
<dbReference type="AlphaFoldDB" id="A0A0P8Z8E8"/>
<comment type="caution">
    <text evidence="1">The sequence shown here is derived from an EMBL/GenBank/DDBJ whole genome shotgun (WGS) entry which is preliminary data.</text>
</comment>
<sequence length="66" mass="7340">MCDMLSQSQCRRAFEEAGLVHGNVTKPGCFAGFRFFRFRAQSGSFNTAWRIARAPVISGLRQGQGQ</sequence>
<organism evidence="1 2">
    <name type="scientific">Pseudomonas fluorescens</name>
    <dbReference type="NCBI Taxonomy" id="294"/>
    <lineage>
        <taxon>Bacteria</taxon>
        <taxon>Pseudomonadati</taxon>
        <taxon>Pseudomonadota</taxon>
        <taxon>Gammaproteobacteria</taxon>
        <taxon>Pseudomonadales</taxon>
        <taxon>Pseudomonadaceae</taxon>
        <taxon>Pseudomonas</taxon>
    </lineage>
</organism>
<name>A0A0P8Z8E8_PSEFL</name>
<proteinExistence type="predicted"/>
<protein>
    <submittedName>
        <fullName evidence="1">Uncharacterized protein</fullName>
    </submittedName>
</protein>
<evidence type="ECO:0000313" key="1">
    <source>
        <dbReference type="EMBL" id="KPU61748.1"/>
    </source>
</evidence>
<dbReference type="PATRIC" id="fig|294.162.peg.431"/>
<accession>A0A0P8Z8E8</accession>
<dbReference type="EMBL" id="LJXB01000047">
    <property type="protein sequence ID" value="KPU61748.1"/>
    <property type="molecule type" value="Genomic_DNA"/>
</dbReference>
<gene>
    <name evidence="1" type="ORF">AN403_5856</name>
</gene>
<dbReference type="Proteomes" id="UP000050349">
    <property type="component" value="Unassembled WGS sequence"/>
</dbReference>
<reference evidence="1 2" key="1">
    <citation type="submission" date="2015-09" db="EMBL/GenBank/DDBJ databases">
        <authorList>
            <person name="Jackson K.R."/>
            <person name="Lunt B.L."/>
            <person name="Fisher J.N.B."/>
            <person name="Gardner A.V."/>
            <person name="Bailey M.E."/>
            <person name="Deus L.M."/>
            <person name="Earl A.S."/>
            <person name="Gibby P.D."/>
            <person name="Hartmann K.A."/>
            <person name="Liu J.E."/>
            <person name="Manci A.M."/>
            <person name="Nielsen D.A."/>
            <person name="Solomon M.B."/>
            <person name="Breakwell D.P."/>
            <person name="Burnett S.H."/>
            <person name="Grose J.H."/>
        </authorList>
    </citation>
    <scope>NUCLEOTIDE SEQUENCE [LARGE SCALE GENOMIC DNA]</scope>
    <source>
        <strain evidence="1 2">S613</strain>
    </source>
</reference>